<dbReference type="Proteomes" id="UP001165101">
    <property type="component" value="Unassembled WGS sequence"/>
</dbReference>
<dbReference type="EMBL" id="BSXV01001193">
    <property type="protein sequence ID" value="GME92080.1"/>
    <property type="molecule type" value="Genomic_DNA"/>
</dbReference>
<comment type="caution">
    <text evidence="1">The sequence shown here is derived from an EMBL/GenBank/DDBJ whole genome shotgun (WGS) entry which is preliminary data.</text>
</comment>
<organism evidence="1 2">
    <name type="scientific">Candida boidinii</name>
    <name type="common">Yeast</name>
    <dbReference type="NCBI Taxonomy" id="5477"/>
    <lineage>
        <taxon>Eukaryota</taxon>
        <taxon>Fungi</taxon>
        <taxon>Dikarya</taxon>
        <taxon>Ascomycota</taxon>
        <taxon>Saccharomycotina</taxon>
        <taxon>Pichiomycetes</taxon>
        <taxon>Pichiales</taxon>
        <taxon>Pichiaceae</taxon>
        <taxon>Ogataea</taxon>
        <taxon>Ogataea/Candida clade</taxon>
    </lineage>
</organism>
<accession>A0ACB5TNE9</accession>
<protein>
    <submittedName>
        <fullName evidence="1">Unnamed protein product</fullName>
    </submittedName>
</protein>
<proteinExistence type="predicted"/>
<evidence type="ECO:0000313" key="1">
    <source>
        <dbReference type="EMBL" id="GME92080.1"/>
    </source>
</evidence>
<gene>
    <name evidence="1" type="ORF">Cboi01_000258100</name>
</gene>
<sequence>MVGINMFRTQARSFSTTSVNQKVGCAMVKPVHHKVRINKQALSPRFPELKIPSYDIKSPKFKPFVTFNDRVQDHWRNTLQHDLLLINYKHEQQEIEGIKRRKWDMTSPYHLNRPLRKPRGQIVPSPTIRVRTEKNIPRFESVTINCWVKEAKLEPNLAISAALQLQQITGCKPSPIFVKTNVPNWKIRPGMKMGAKIKINGSDASQFLSTLTEIVLPRVRDFEGVSNRSGDRYGQITFGLKPEHVKFFPEIESNQDSWVKTFGMDITLHTSAQIDPEARILLSGLGIPFTGSEKIIKLLQDAENGIYKYE</sequence>
<keyword evidence="2" id="KW-1185">Reference proteome</keyword>
<name>A0ACB5TNE9_CANBO</name>
<reference evidence="1" key="1">
    <citation type="submission" date="2023-04" db="EMBL/GenBank/DDBJ databases">
        <title>Candida boidinii NBRC 1967.</title>
        <authorList>
            <person name="Ichikawa N."/>
            <person name="Sato H."/>
            <person name="Tonouchi N."/>
        </authorList>
    </citation>
    <scope>NUCLEOTIDE SEQUENCE</scope>
    <source>
        <strain evidence="1">NBRC 1967</strain>
    </source>
</reference>
<evidence type="ECO:0000313" key="2">
    <source>
        <dbReference type="Proteomes" id="UP001165101"/>
    </source>
</evidence>